<sequence length="347" mass="38901">MELRRGNPMATRKIAMCSDPSGVDNGPMAVGVPIEFEDPNAVMINEACKYCLFFLALGLFVSTIAAMAILSTGKTATEWKPLEVEIERIPDLDEFCSRYDVNGHCFRHTTIDMHCDTMICRDVSLELIADRSYRTAAIFPEKNLKLYVPNGAICGINSWCMHGQCVNTSDERVPAAFRQLVKINDAGKKTKSAKCVRSSLVNLISVINKLSKQTNPNVKVCQNYAVHAKTNFSTLPMPAVDYWSCINPSPRRYKSEAMYCDHIWPVTVNKQSFENCSSQHKIFTNKDVMKRYEELLRDCLDKDGKPAYDGYQCSIAPVFQSTMGKRTNGICIRGFCIPVHPVNFGTS</sequence>
<keyword evidence="1" id="KW-0472">Membrane</keyword>
<keyword evidence="2" id="KW-1185">Reference proteome</keyword>
<dbReference type="WBParaSite" id="TMUE_3000011948.1">
    <property type="protein sequence ID" value="TMUE_3000011948.1"/>
    <property type="gene ID" value="WBGene00292809"/>
</dbReference>
<evidence type="ECO:0000256" key="1">
    <source>
        <dbReference type="SAM" id="Phobius"/>
    </source>
</evidence>
<keyword evidence="1" id="KW-1133">Transmembrane helix</keyword>
<reference evidence="3" key="1">
    <citation type="submission" date="2019-12" db="UniProtKB">
        <authorList>
            <consortium name="WormBaseParasite"/>
        </authorList>
    </citation>
    <scope>IDENTIFICATION</scope>
</reference>
<keyword evidence="1" id="KW-0812">Transmembrane</keyword>
<evidence type="ECO:0000313" key="3">
    <source>
        <dbReference type="WBParaSite" id="TMUE_3000011948.1"/>
    </source>
</evidence>
<organism evidence="2 3">
    <name type="scientific">Trichuris muris</name>
    <name type="common">Mouse whipworm</name>
    <dbReference type="NCBI Taxonomy" id="70415"/>
    <lineage>
        <taxon>Eukaryota</taxon>
        <taxon>Metazoa</taxon>
        <taxon>Ecdysozoa</taxon>
        <taxon>Nematoda</taxon>
        <taxon>Enoplea</taxon>
        <taxon>Dorylaimia</taxon>
        <taxon>Trichinellida</taxon>
        <taxon>Trichuridae</taxon>
        <taxon>Trichuris</taxon>
    </lineage>
</organism>
<proteinExistence type="predicted"/>
<evidence type="ECO:0000313" key="2">
    <source>
        <dbReference type="Proteomes" id="UP000046395"/>
    </source>
</evidence>
<accession>A0A5S6QXT5</accession>
<name>A0A5S6QXT5_TRIMR</name>
<dbReference type="AlphaFoldDB" id="A0A5S6QXT5"/>
<dbReference type="Proteomes" id="UP000046395">
    <property type="component" value="Unassembled WGS sequence"/>
</dbReference>
<protein>
    <submittedName>
        <fullName evidence="3">Uncharacterized protein</fullName>
    </submittedName>
</protein>
<feature type="transmembrane region" description="Helical" evidence="1">
    <location>
        <begin position="50"/>
        <end position="70"/>
    </location>
</feature>